<proteinExistence type="predicted"/>
<dbReference type="Proteomes" id="UP000597206">
    <property type="component" value="Unassembled WGS sequence"/>
</dbReference>
<reference evidence="1 2" key="1">
    <citation type="submission" date="2020-11" db="EMBL/GenBank/DDBJ databases">
        <title>Vibrio nitrifigilis sp. nov., a marine nitrogen-fixing bacterium isolated from the lagoon sediment of an islet inside an atoll.</title>
        <authorList>
            <person name="Wang L.-T."/>
            <person name="Shieh W.Y."/>
        </authorList>
    </citation>
    <scope>NUCLEOTIDE SEQUENCE [LARGE SCALE GENOMIC DNA]</scope>
    <source>
        <strain evidence="1 2">NFV-1</strain>
    </source>
</reference>
<dbReference type="InterPro" id="IPR036680">
    <property type="entry name" value="SPOR-like_sf"/>
</dbReference>
<dbReference type="EMBL" id="JADPMR010000001">
    <property type="protein sequence ID" value="MBF9001100.1"/>
    <property type="molecule type" value="Genomic_DNA"/>
</dbReference>
<comment type="caution">
    <text evidence="1">The sequence shown here is derived from an EMBL/GenBank/DDBJ whole genome shotgun (WGS) entry which is preliminary data.</text>
</comment>
<keyword evidence="2" id="KW-1185">Reference proteome</keyword>
<evidence type="ECO:0000313" key="1">
    <source>
        <dbReference type="EMBL" id="MBF9001100.1"/>
    </source>
</evidence>
<accession>A0ABS0GFH1</accession>
<evidence type="ECO:0000313" key="2">
    <source>
        <dbReference type="Proteomes" id="UP000597206"/>
    </source>
</evidence>
<name>A0ABS0GFH1_9VIBR</name>
<organism evidence="1 2">
    <name type="scientific">Vibrio nitrifigilis</name>
    <dbReference type="NCBI Taxonomy" id="2789781"/>
    <lineage>
        <taxon>Bacteria</taxon>
        <taxon>Pseudomonadati</taxon>
        <taxon>Pseudomonadota</taxon>
        <taxon>Gammaproteobacteria</taxon>
        <taxon>Vibrionales</taxon>
        <taxon>Vibrionaceae</taxon>
        <taxon>Vibrio</taxon>
    </lineage>
</organism>
<gene>
    <name evidence="1" type="ORF">I1A42_11130</name>
</gene>
<dbReference type="SUPFAM" id="SSF110997">
    <property type="entry name" value="Sporulation related repeat"/>
    <property type="match status" value="1"/>
</dbReference>
<protein>
    <submittedName>
        <fullName evidence="1">SPOR domain-containing protein</fullName>
    </submittedName>
</protein>
<sequence length="304" mass="34971">MEMRMERHHKVTQALLLSLIVIAAPLYSSLVSAQSFLCDAKQTSSNALPVLDKSCPIGDGLWGDRTPKHKGSQFWIQCGMMRDHLSLEKAKPLYRKITTDVWLKPENNGVRCLIGPYEDYKKAKADMLRVRTLPNYKKVFIREVSQKGKTMKAPAMVKKAPQTMTKMMAVEKKVPAKRVPVTAPVTKPIEPQNKIQIRRQAQVGKLNFAVPYINDDKIQFYMDQDLPWNRLDYDHAEKTCSRINMRLATELEWRDLLQSGVMQKERWPINLPYWGWNHRGLFMNGKTNNLKGTSLLNVLCVTSK</sequence>